<feature type="transmembrane region" description="Helical" evidence="9">
    <location>
        <begin position="344"/>
        <end position="368"/>
    </location>
</feature>
<keyword evidence="5" id="KW-0067">ATP-binding</keyword>
<feature type="transmembrane region" description="Helical" evidence="9">
    <location>
        <begin position="434"/>
        <end position="454"/>
    </location>
</feature>
<gene>
    <name evidence="11" type="ORF">QBZ16_004866</name>
</gene>
<dbReference type="InterPro" id="IPR027417">
    <property type="entry name" value="P-loop_NTPase"/>
</dbReference>
<feature type="region of interest" description="Disordered" evidence="8">
    <location>
        <begin position="259"/>
        <end position="285"/>
    </location>
</feature>
<keyword evidence="7 9" id="KW-0472">Membrane</keyword>
<feature type="domain" description="ABC transporter" evidence="10">
    <location>
        <begin position="19"/>
        <end position="228"/>
    </location>
</feature>
<dbReference type="InterPro" id="IPR043926">
    <property type="entry name" value="ABCG_dom"/>
</dbReference>
<evidence type="ECO:0000256" key="4">
    <source>
        <dbReference type="ARBA" id="ARBA00022741"/>
    </source>
</evidence>
<feature type="transmembrane region" description="Helical" evidence="9">
    <location>
        <begin position="502"/>
        <end position="528"/>
    </location>
</feature>
<dbReference type="PANTHER" id="PTHR48041">
    <property type="entry name" value="ABC TRANSPORTER G FAMILY MEMBER 28"/>
    <property type="match status" value="1"/>
</dbReference>
<dbReference type="GO" id="GO:0140359">
    <property type="term" value="F:ABC-type transporter activity"/>
    <property type="evidence" value="ECO:0007669"/>
    <property type="project" value="InterPro"/>
</dbReference>
<keyword evidence="12" id="KW-1185">Reference proteome</keyword>
<keyword evidence="2" id="KW-0813">Transport</keyword>
<evidence type="ECO:0000256" key="1">
    <source>
        <dbReference type="ARBA" id="ARBA00004141"/>
    </source>
</evidence>
<evidence type="ECO:0000256" key="3">
    <source>
        <dbReference type="ARBA" id="ARBA00022692"/>
    </source>
</evidence>
<dbReference type="PROSITE" id="PS50893">
    <property type="entry name" value="ABC_TRANSPORTER_2"/>
    <property type="match status" value="1"/>
</dbReference>
<protein>
    <recommendedName>
        <fullName evidence="10">ABC transporter domain-containing protein</fullName>
    </recommendedName>
</protein>
<dbReference type="PROSITE" id="PS00211">
    <property type="entry name" value="ABC_TRANSPORTER_1"/>
    <property type="match status" value="1"/>
</dbReference>
<comment type="subcellular location">
    <subcellularLocation>
        <location evidence="1">Membrane</location>
        <topology evidence="1">Multi-pass membrane protein</topology>
    </subcellularLocation>
</comment>
<dbReference type="GO" id="GO:0005886">
    <property type="term" value="C:plasma membrane"/>
    <property type="evidence" value="ECO:0007669"/>
    <property type="project" value="TreeGrafter"/>
</dbReference>
<feature type="transmembrane region" description="Helical" evidence="9">
    <location>
        <begin position="315"/>
        <end position="332"/>
    </location>
</feature>
<dbReference type="Pfam" id="PF19055">
    <property type="entry name" value="ABC2_membrane_7"/>
    <property type="match status" value="1"/>
</dbReference>
<evidence type="ECO:0000256" key="5">
    <source>
        <dbReference type="ARBA" id="ARBA00022840"/>
    </source>
</evidence>
<dbReference type="SMART" id="SM00382">
    <property type="entry name" value="AAA"/>
    <property type="match status" value="1"/>
</dbReference>
<evidence type="ECO:0000259" key="10">
    <source>
        <dbReference type="PROSITE" id="PS50893"/>
    </source>
</evidence>
<evidence type="ECO:0000313" key="12">
    <source>
        <dbReference type="Proteomes" id="UP001255856"/>
    </source>
</evidence>
<name>A0AAD9IJJ5_PROWI</name>
<dbReference type="EMBL" id="JASFZW010000007">
    <property type="protein sequence ID" value="KAK2077232.1"/>
    <property type="molecule type" value="Genomic_DNA"/>
</dbReference>
<dbReference type="Pfam" id="PF01061">
    <property type="entry name" value="ABC2_membrane"/>
    <property type="match status" value="1"/>
</dbReference>
<dbReference type="InterPro" id="IPR003593">
    <property type="entry name" value="AAA+_ATPase"/>
</dbReference>
<evidence type="ECO:0000256" key="6">
    <source>
        <dbReference type="ARBA" id="ARBA00022989"/>
    </source>
</evidence>
<dbReference type="InterPro" id="IPR017871">
    <property type="entry name" value="ABC_transporter-like_CS"/>
</dbReference>
<evidence type="ECO:0000256" key="7">
    <source>
        <dbReference type="ARBA" id="ARBA00023136"/>
    </source>
</evidence>
<dbReference type="AlphaFoldDB" id="A0AAD9IJJ5"/>
<evidence type="ECO:0000313" key="11">
    <source>
        <dbReference type="EMBL" id="KAK2077232.1"/>
    </source>
</evidence>
<sequence>MVDAELGGGDIVKSPQVELSFQDLRFGVKGPKGSRIEILKGISGQCRPGRVLAIMGSSGAGKTTLRDVLLSSSTVRESIMLSALLKLPHDMPYSQKIARVDTIIEQLELTGCQHTLIGDEEQGMKGISGGQKRRVSVGIELIKDPSVIFLDEPTSGLDSEMAVGVMSLLLRLAHEGGKTVVITIHQPNSLITAQFDDFMLLADGHCVYGGPWAGALPHFAAAGFSCPTYTNPTDYFLSVLKKPEDKELLIEFGRKQLTVGGEEGAPGPAAEEQGAEDAEPPSAAPEARWATQVWLLSKRMVLMWRRSPNMLFSELSQYLFLALFIGLMYLQLNDSVASGLPDRLASLWFALAILSFTPSYTAITIWDPDRKLLRRESSQGMYSTIIFGAISYWMVGYVANAGSFFIYLLAFALFQLVSETIGMLCAICSRNATYAVLILTFVLLIMLSFSGFLVTRIPVYFKYTYAAVVANEFDHVTFETAQGESVPGSTVIPSQTDNGLSIAVNLVILFCIYIITRLGALAALMGAARLRWL</sequence>
<dbReference type="Proteomes" id="UP001255856">
    <property type="component" value="Unassembled WGS sequence"/>
</dbReference>
<dbReference type="SUPFAM" id="SSF52540">
    <property type="entry name" value="P-loop containing nucleoside triphosphate hydrolases"/>
    <property type="match status" value="1"/>
</dbReference>
<dbReference type="GO" id="GO:0005524">
    <property type="term" value="F:ATP binding"/>
    <property type="evidence" value="ECO:0007669"/>
    <property type="project" value="UniProtKB-KW"/>
</dbReference>
<keyword evidence="6 9" id="KW-1133">Transmembrane helix</keyword>
<feature type="transmembrane region" description="Helical" evidence="9">
    <location>
        <begin position="380"/>
        <end position="399"/>
    </location>
</feature>
<dbReference type="InterPro" id="IPR003439">
    <property type="entry name" value="ABC_transporter-like_ATP-bd"/>
</dbReference>
<keyword evidence="4" id="KW-0547">Nucleotide-binding</keyword>
<proteinExistence type="predicted"/>
<evidence type="ECO:0000256" key="8">
    <source>
        <dbReference type="SAM" id="MobiDB-lite"/>
    </source>
</evidence>
<keyword evidence="3 9" id="KW-0812">Transmembrane</keyword>
<dbReference type="InterPro" id="IPR013525">
    <property type="entry name" value="ABC2_TM"/>
</dbReference>
<dbReference type="Pfam" id="PF00005">
    <property type="entry name" value="ABC_tran"/>
    <property type="match status" value="1"/>
</dbReference>
<dbReference type="InterPro" id="IPR050352">
    <property type="entry name" value="ABCG_transporters"/>
</dbReference>
<dbReference type="GO" id="GO:0016887">
    <property type="term" value="F:ATP hydrolysis activity"/>
    <property type="evidence" value="ECO:0007669"/>
    <property type="project" value="InterPro"/>
</dbReference>
<dbReference type="Gene3D" id="3.40.50.300">
    <property type="entry name" value="P-loop containing nucleotide triphosphate hydrolases"/>
    <property type="match status" value="2"/>
</dbReference>
<organism evidence="11 12">
    <name type="scientific">Prototheca wickerhamii</name>
    <dbReference type="NCBI Taxonomy" id="3111"/>
    <lineage>
        <taxon>Eukaryota</taxon>
        <taxon>Viridiplantae</taxon>
        <taxon>Chlorophyta</taxon>
        <taxon>core chlorophytes</taxon>
        <taxon>Trebouxiophyceae</taxon>
        <taxon>Chlorellales</taxon>
        <taxon>Chlorellaceae</taxon>
        <taxon>Prototheca</taxon>
    </lineage>
</organism>
<feature type="transmembrane region" description="Helical" evidence="9">
    <location>
        <begin position="405"/>
        <end position="427"/>
    </location>
</feature>
<dbReference type="PANTHER" id="PTHR48041:SF139">
    <property type="entry name" value="PROTEIN SCARLET"/>
    <property type="match status" value="1"/>
</dbReference>
<evidence type="ECO:0000256" key="9">
    <source>
        <dbReference type="SAM" id="Phobius"/>
    </source>
</evidence>
<reference evidence="11" key="1">
    <citation type="submission" date="2021-01" db="EMBL/GenBank/DDBJ databases">
        <authorList>
            <person name="Eckstrom K.M.E."/>
        </authorList>
    </citation>
    <scope>NUCLEOTIDE SEQUENCE</scope>
    <source>
        <strain evidence="11">UVCC 0001</strain>
    </source>
</reference>
<evidence type="ECO:0000256" key="2">
    <source>
        <dbReference type="ARBA" id="ARBA00022448"/>
    </source>
</evidence>
<accession>A0AAD9IJJ5</accession>
<comment type="caution">
    <text evidence="11">The sequence shown here is derived from an EMBL/GenBank/DDBJ whole genome shotgun (WGS) entry which is preliminary data.</text>
</comment>